<evidence type="ECO:0000256" key="1">
    <source>
        <dbReference type="SAM" id="MobiDB-lite"/>
    </source>
</evidence>
<accession>A0A0C2XGG1</accession>
<evidence type="ECO:0000313" key="3">
    <source>
        <dbReference type="Proteomes" id="UP000053424"/>
    </source>
</evidence>
<keyword evidence="3" id="KW-1185">Reference proteome</keyword>
<reference evidence="2 3" key="1">
    <citation type="submission" date="2014-04" db="EMBL/GenBank/DDBJ databases">
        <authorList>
            <consortium name="DOE Joint Genome Institute"/>
            <person name="Kuo A."/>
            <person name="Gay G."/>
            <person name="Dore J."/>
            <person name="Kohler A."/>
            <person name="Nagy L.G."/>
            <person name="Floudas D."/>
            <person name="Copeland A."/>
            <person name="Barry K.W."/>
            <person name="Cichocki N."/>
            <person name="Veneault-Fourrey C."/>
            <person name="LaButti K."/>
            <person name="Lindquist E.A."/>
            <person name="Lipzen A."/>
            <person name="Lundell T."/>
            <person name="Morin E."/>
            <person name="Murat C."/>
            <person name="Sun H."/>
            <person name="Tunlid A."/>
            <person name="Henrissat B."/>
            <person name="Grigoriev I.V."/>
            <person name="Hibbett D.S."/>
            <person name="Martin F."/>
            <person name="Nordberg H.P."/>
            <person name="Cantor M.N."/>
            <person name="Hua S.X."/>
        </authorList>
    </citation>
    <scope>NUCLEOTIDE SEQUENCE [LARGE SCALE GENOMIC DNA]</scope>
    <source>
        <strain evidence="3">h7</strain>
    </source>
</reference>
<feature type="compositionally biased region" description="Low complexity" evidence="1">
    <location>
        <begin position="250"/>
        <end position="260"/>
    </location>
</feature>
<organism evidence="2 3">
    <name type="scientific">Hebeloma cylindrosporum</name>
    <dbReference type="NCBI Taxonomy" id="76867"/>
    <lineage>
        <taxon>Eukaryota</taxon>
        <taxon>Fungi</taxon>
        <taxon>Dikarya</taxon>
        <taxon>Basidiomycota</taxon>
        <taxon>Agaricomycotina</taxon>
        <taxon>Agaricomycetes</taxon>
        <taxon>Agaricomycetidae</taxon>
        <taxon>Agaricales</taxon>
        <taxon>Agaricineae</taxon>
        <taxon>Hymenogastraceae</taxon>
        <taxon>Hebeloma</taxon>
    </lineage>
</organism>
<dbReference type="HOGENOM" id="CLU_778572_0_0_1"/>
<feature type="region of interest" description="Disordered" evidence="1">
    <location>
        <begin position="250"/>
        <end position="269"/>
    </location>
</feature>
<sequence>MAIAMIPIIPHVHRDAPSGASYSLLHCKFLGIFITHLEKGTHPDRFIRAFSASTYGDCRPTKTGAIYLGGWDNHSWSMVISTATMLAPAKSAISFLRRVFQCLQSAYPGQTSIYVDKHSCRGPSTQNPQNAHPGQTFKKAPMAFIVYLPATERTLKESSLLFNILRHMRSMVIDTDGTDIWGQYRGQGAIISDSELPEIIEVLLDFPLPVLNRTFHIRRNITIELFLLNIHDYLQELRRIDNVALSLRSQQPSTDTSSQPAAIASQRAPGPSRHIYFHDLLAHGHDNGRKLKLDFSQDQFWPRVIGADGDDLWDHYRYQEAMISNLPGSQIPLWWKSQAGGYRDAGHWWSNTRIME</sequence>
<reference evidence="3" key="2">
    <citation type="submission" date="2015-01" db="EMBL/GenBank/DDBJ databases">
        <title>Evolutionary Origins and Diversification of the Mycorrhizal Mutualists.</title>
        <authorList>
            <consortium name="DOE Joint Genome Institute"/>
            <consortium name="Mycorrhizal Genomics Consortium"/>
            <person name="Kohler A."/>
            <person name="Kuo A."/>
            <person name="Nagy L.G."/>
            <person name="Floudas D."/>
            <person name="Copeland A."/>
            <person name="Barry K.W."/>
            <person name="Cichocki N."/>
            <person name="Veneault-Fourrey C."/>
            <person name="LaButti K."/>
            <person name="Lindquist E.A."/>
            <person name="Lipzen A."/>
            <person name="Lundell T."/>
            <person name="Morin E."/>
            <person name="Murat C."/>
            <person name="Riley R."/>
            <person name="Ohm R."/>
            <person name="Sun H."/>
            <person name="Tunlid A."/>
            <person name="Henrissat B."/>
            <person name="Grigoriev I.V."/>
            <person name="Hibbett D.S."/>
            <person name="Martin F."/>
        </authorList>
    </citation>
    <scope>NUCLEOTIDE SEQUENCE [LARGE SCALE GENOMIC DNA]</scope>
    <source>
        <strain evidence="3">h7</strain>
    </source>
</reference>
<proteinExistence type="predicted"/>
<protein>
    <submittedName>
        <fullName evidence="2">Uncharacterized protein</fullName>
    </submittedName>
</protein>
<dbReference type="EMBL" id="KN831800">
    <property type="protein sequence ID" value="KIM36993.1"/>
    <property type="molecule type" value="Genomic_DNA"/>
</dbReference>
<gene>
    <name evidence="2" type="ORF">M413DRAFT_13571</name>
</gene>
<dbReference type="Proteomes" id="UP000053424">
    <property type="component" value="Unassembled WGS sequence"/>
</dbReference>
<evidence type="ECO:0000313" key="2">
    <source>
        <dbReference type="EMBL" id="KIM36993.1"/>
    </source>
</evidence>
<name>A0A0C2XGG1_HEBCY</name>
<dbReference type="AlphaFoldDB" id="A0A0C2XGG1"/>